<comment type="caution">
    <text evidence="1">The sequence shown here is derived from an EMBL/GenBank/DDBJ whole genome shotgun (WGS) entry which is preliminary data.</text>
</comment>
<accession>A0A926KYY3</accession>
<keyword evidence="2" id="KW-1185">Reference proteome</keyword>
<evidence type="ECO:0000313" key="1">
    <source>
        <dbReference type="EMBL" id="MBD0384803.1"/>
    </source>
</evidence>
<dbReference type="RefSeq" id="WP_188178560.1">
    <property type="nucleotide sequence ID" value="NZ_JACVVD010000027.1"/>
</dbReference>
<protein>
    <recommendedName>
        <fullName evidence="3">WGR domain-containing protein</fullName>
    </recommendedName>
</protein>
<evidence type="ECO:0000313" key="2">
    <source>
        <dbReference type="Proteomes" id="UP000650466"/>
    </source>
</evidence>
<sequence length="175" mass="20172">MIKLIKTVDNELVYWEVWEDNKTLQVHYGVVGDIGETVKVKLKLFEKAEKVMEKLTNEKINEGYEHLVEEELIELIVQHSYTSYQMEEALEKRHMVEELMNECLGWTGNGSCDGGDIGSGNTNVFNYVIDLDKALKTIIEELSNNNLLENVKIAYLNKDEEYVSLYPEGTDFDII</sequence>
<dbReference type="AlphaFoldDB" id="A0A926KYY3"/>
<dbReference type="Proteomes" id="UP000650466">
    <property type="component" value="Unassembled WGS sequence"/>
</dbReference>
<organism evidence="1 2">
    <name type="scientific">Paenibacillus sedimenti</name>
    <dbReference type="NCBI Taxonomy" id="2770274"/>
    <lineage>
        <taxon>Bacteria</taxon>
        <taxon>Bacillati</taxon>
        <taxon>Bacillota</taxon>
        <taxon>Bacilli</taxon>
        <taxon>Bacillales</taxon>
        <taxon>Paenibacillaceae</taxon>
        <taxon>Paenibacillus</taxon>
    </lineage>
</organism>
<dbReference type="EMBL" id="JACVVD010000027">
    <property type="protein sequence ID" value="MBD0384803.1"/>
    <property type="molecule type" value="Genomic_DNA"/>
</dbReference>
<name>A0A926KYY3_9BACL</name>
<proteinExistence type="predicted"/>
<evidence type="ECO:0008006" key="3">
    <source>
        <dbReference type="Google" id="ProtNLM"/>
    </source>
</evidence>
<gene>
    <name evidence="1" type="ORF">ICC18_32790</name>
</gene>
<reference evidence="1" key="1">
    <citation type="submission" date="2020-09" db="EMBL/GenBank/DDBJ databases">
        <title>Draft Genome Sequence of Paenibacillus sp. WST5.</title>
        <authorList>
            <person name="Bao Z."/>
        </authorList>
    </citation>
    <scope>NUCLEOTIDE SEQUENCE</scope>
    <source>
        <strain evidence="1">WST5</strain>
    </source>
</reference>
<dbReference type="Gene3D" id="2.20.140.10">
    <property type="entry name" value="WGR domain"/>
    <property type="match status" value="1"/>
</dbReference>